<comment type="similarity">
    <text evidence="2">Belongs to the TonB family.</text>
</comment>
<evidence type="ECO:0000259" key="12">
    <source>
        <dbReference type="PROSITE" id="PS52015"/>
    </source>
</evidence>
<proteinExistence type="inferred from homology"/>
<dbReference type="InterPro" id="IPR006260">
    <property type="entry name" value="TonB/TolA_C"/>
</dbReference>
<dbReference type="InterPro" id="IPR037682">
    <property type="entry name" value="TonB_C"/>
</dbReference>
<reference evidence="14" key="1">
    <citation type="submission" date="2018-10" db="EMBL/GenBank/DDBJ databases">
        <authorList>
            <person name="Vincent A.T."/>
            <person name="Schiettekatte O."/>
            <person name="Bourhy P."/>
            <person name="Veyrier F.J."/>
            <person name="Picardeau M."/>
        </authorList>
    </citation>
    <scope>NUCLEOTIDE SEQUENCE</scope>
    <source>
        <strain evidence="14">201702449</strain>
    </source>
</reference>
<feature type="transmembrane region" description="Helical" evidence="11">
    <location>
        <begin position="20"/>
        <end position="39"/>
    </location>
</feature>
<dbReference type="AlphaFoldDB" id="A0A2N0B0E1"/>
<evidence type="ECO:0000256" key="6">
    <source>
        <dbReference type="ARBA" id="ARBA00022692"/>
    </source>
</evidence>
<dbReference type="EMBL" id="RQGI01000007">
    <property type="protein sequence ID" value="TGL74593.1"/>
    <property type="molecule type" value="Genomic_DNA"/>
</dbReference>
<sequence length="213" mass="23725">MKSFTLFLQYKLRRFGLFRASLFVSVSLHVMCYLVYFVLTLPSEAAFQETSLEDVDVSFEEIPPELIGGTSSPAPVEKQEWVEGSNKDAEDKPDNSDLNPNQLSGNGTDKDGFLFSFNGDRPPTPIIDFDLKAYFPEAAKSANISQKTVVVMVQVDEQGVLQGVKIVSGRAGYGFDEAAIRIIQRARFTPGYDKGKPTRMAHRLPISFDLEED</sequence>
<feature type="compositionally biased region" description="Polar residues" evidence="10">
    <location>
        <begin position="96"/>
        <end position="107"/>
    </location>
</feature>
<evidence type="ECO:0000256" key="11">
    <source>
        <dbReference type="SAM" id="Phobius"/>
    </source>
</evidence>
<comment type="caution">
    <text evidence="13">The sequence shown here is derived from an EMBL/GenBank/DDBJ whole genome shotgun (WGS) entry which is preliminary data.</text>
</comment>
<dbReference type="GO" id="GO:0031992">
    <property type="term" value="F:energy transducer activity"/>
    <property type="evidence" value="ECO:0007669"/>
    <property type="project" value="TreeGrafter"/>
</dbReference>
<evidence type="ECO:0000313" key="16">
    <source>
        <dbReference type="Proteomes" id="UP001209694"/>
    </source>
</evidence>
<dbReference type="Proteomes" id="UP000297352">
    <property type="component" value="Unassembled WGS sequence"/>
</dbReference>
<evidence type="ECO:0000313" key="15">
    <source>
        <dbReference type="Proteomes" id="UP000297352"/>
    </source>
</evidence>
<evidence type="ECO:0000256" key="10">
    <source>
        <dbReference type="SAM" id="MobiDB-lite"/>
    </source>
</evidence>
<name>A0A2N0B0E1_9LEPT</name>
<keyword evidence="15" id="KW-1185">Reference proteome</keyword>
<dbReference type="Pfam" id="PF03544">
    <property type="entry name" value="TonB_C"/>
    <property type="match status" value="1"/>
</dbReference>
<keyword evidence="7" id="KW-0653">Protein transport</keyword>
<dbReference type="GO" id="GO:0055085">
    <property type="term" value="P:transmembrane transport"/>
    <property type="evidence" value="ECO:0007669"/>
    <property type="project" value="InterPro"/>
</dbReference>
<feature type="compositionally biased region" description="Basic and acidic residues" evidence="10">
    <location>
        <begin position="77"/>
        <end position="95"/>
    </location>
</feature>
<keyword evidence="4" id="KW-1003">Cell membrane</keyword>
<evidence type="ECO:0000313" key="14">
    <source>
        <dbReference type="EMBL" id="TGL74593.1"/>
    </source>
</evidence>
<dbReference type="Gene3D" id="3.30.1150.10">
    <property type="match status" value="1"/>
</dbReference>
<dbReference type="EMBL" id="JAMQQD010000007">
    <property type="protein sequence ID" value="MCW7516716.1"/>
    <property type="molecule type" value="Genomic_DNA"/>
</dbReference>
<comment type="subcellular location">
    <subcellularLocation>
        <location evidence="1">Cell inner membrane</location>
        <topology evidence="1">Single-pass membrane protein</topology>
        <orientation evidence="1">Periplasmic side</orientation>
    </subcellularLocation>
</comment>
<dbReference type="PANTHER" id="PTHR33446:SF2">
    <property type="entry name" value="PROTEIN TONB"/>
    <property type="match status" value="1"/>
</dbReference>
<protein>
    <submittedName>
        <fullName evidence="13">TonB family protein</fullName>
    </submittedName>
</protein>
<evidence type="ECO:0000256" key="8">
    <source>
        <dbReference type="ARBA" id="ARBA00022989"/>
    </source>
</evidence>
<evidence type="ECO:0000256" key="5">
    <source>
        <dbReference type="ARBA" id="ARBA00022519"/>
    </source>
</evidence>
<keyword evidence="8 11" id="KW-1133">Transmembrane helix</keyword>
<keyword evidence="5" id="KW-0997">Cell inner membrane</keyword>
<dbReference type="PROSITE" id="PS52015">
    <property type="entry name" value="TONB_CTD"/>
    <property type="match status" value="1"/>
</dbReference>
<keyword evidence="3" id="KW-0813">Transport</keyword>
<dbReference type="GO" id="GO:0098797">
    <property type="term" value="C:plasma membrane protein complex"/>
    <property type="evidence" value="ECO:0007669"/>
    <property type="project" value="TreeGrafter"/>
</dbReference>
<keyword evidence="6 11" id="KW-0812">Transmembrane</keyword>
<evidence type="ECO:0000256" key="2">
    <source>
        <dbReference type="ARBA" id="ARBA00006555"/>
    </source>
</evidence>
<dbReference type="NCBIfam" id="TIGR01352">
    <property type="entry name" value="tonB_Cterm"/>
    <property type="match status" value="1"/>
</dbReference>
<organism evidence="13 16">
    <name type="scientific">Leptospira levettii</name>
    <dbReference type="NCBI Taxonomy" id="2023178"/>
    <lineage>
        <taxon>Bacteria</taxon>
        <taxon>Pseudomonadati</taxon>
        <taxon>Spirochaetota</taxon>
        <taxon>Spirochaetia</taxon>
        <taxon>Leptospirales</taxon>
        <taxon>Leptospiraceae</taxon>
        <taxon>Leptospira</taxon>
    </lineage>
</organism>
<feature type="domain" description="TonB C-terminal" evidence="12">
    <location>
        <begin position="120"/>
        <end position="213"/>
    </location>
</feature>
<keyword evidence="9 11" id="KW-0472">Membrane</keyword>
<evidence type="ECO:0000256" key="3">
    <source>
        <dbReference type="ARBA" id="ARBA00022448"/>
    </source>
</evidence>
<dbReference type="SUPFAM" id="SSF74653">
    <property type="entry name" value="TolA/TonB C-terminal domain"/>
    <property type="match status" value="1"/>
</dbReference>
<evidence type="ECO:0000313" key="13">
    <source>
        <dbReference type="EMBL" id="MCW7516716.1"/>
    </source>
</evidence>
<accession>A0A2N0B0E1</accession>
<dbReference type="InterPro" id="IPR051045">
    <property type="entry name" value="TonB-dependent_transducer"/>
</dbReference>
<evidence type="ECO:0000256" key="7">
    <source>
        <dbReference type="ARBA" id="ARBA00022927"/>
    </source>
</evidence>
<feature type="region of interest" description="Disordered" evidence="10">
    <location>
        <begin position="64"/>
        <end position="107"/>
    </location>
</feature>
<dbReference type="Proteomes" id="UP001209694">
    <property type="component" value="Unassembled WGS sequence"/>
</dbReference>
<gene>
    <name evidence="14" type="ORF">EHQ60_01360</name>
    <name evidence="13" type="ORF">ND810_16235</name>
</gene>
<dbReference type="GO" id="GO:0015031">
    <property type="term" value="P:protein transport"/>
    <property type="evidence" value="ECO:0007669"/>
    <property type="project" value="UniProtKB-KW"/>
</dbReference>
<evidence type="ECO:0000256" key="4">
    <source>
        <dbReference type="ARBA" id="ARBA00022475"/>
    </source>
</evidence>
<dbReference type="PANTHER" id="PTHR33446">
    <property type="entry name" value="PROTEIN TONB-RELATED"/>
    <property type="match status" value="1"/>
</dbReference>
<reference evidence="13" key="3">
    <citation type="submission" date="2022-06" db="EMBL/GenBank/DDBJ databases">
        <title>Leptospira isolates from biofilms formed at urban environments.</title>
        <authorList>
            <person name="Ribeiro P.S."/>
            <person name="Sousa T."/>
            <person name="Carvalho N."/>
            <person name="Aburjaile F."/>
            <person name="Neves F."/>
            <person name="Oliveira D."/>
            <person name="Blanco L."/>
            <person name="Lima J."/>
            <person name="Costa F."/>
            <person name="Brenig B."/>
            <person name="Soares S."/>
            <person name="Ramos R."/>
            <person name="Goes-Neto A."/>
            <person name="Matiuzzi M."/>
            <person name="Azevedo V."/>
            <person name="Ristow P."/>
        </authorList>
    </citation>
    <scope>NUCLEOTIDE SEQUENCE</scope>
    <source>
        <strain evidence="13">VSF7</strain>
    </source>
</reference>
<evidence type="ECO:0000256" key="1">
    <source>
        <dbReference type="ARBA" id="ARBA00004383"/>
    </source>
</evidence>
<dbReference type="RefSeq" id="WP_100715945.1">
    <property type="nucleotide sequence ID" value="NZ_JAIZBN010000002.1"/>
</dbReference>
<evidence type="ECO:0000256" key="9">
    <source>
        <dbReference type="ARBA" id="ARBA00023136"/>
    </source>
</evidence>
<reference evidence="14" key="2">
    <citation type="journal article" date="2019" name="PLoS Negl. Trop. Dis.">
        <title>Revisiting the worldwide diversity of Leptospira species in the environment.</title>
        <authorList>
            <person name="Vincent A.T."/>
            <person name="Schiettekatte O."/>
            <person name="Bourhy P."/>
            <person name="Veyrier F.J."/>
            <person name="Picardeau M."/>
        </authorList>
    </citation>
    <scope>NUCLEOTIDE SEQUENCE</scope>
    <source>
        <strain evidence="14">201702449</strain>
    </source>
</reference>